<organism evidence="1 2">
    <name type="scientific">Ancylostoma ceylanicum</name>
    <dbReference type="NCBI Taxonomy" id="53326"/>
    <lineage>
        <taxon>Eukaryota</taxon>
        <taxon>Metazoa</taxon>
        <taxon>Ecdysozoa</taxon>
        <taxon>Nematoda</taxon>
        <taxon>Chromadorea</taxon>
        <taxon>Rhabditida</taxon>
        <taxon>Rhabditina</taxon>
        <taxon>Rhabditomorpha</taxon>
        <taxon>Strongyloidea</taxon>
        <taxon>Ancylostomatidae</taxon>
        <taxon>Ancylostomatinae</taxon>
        <taxon>Ancylostoma</taxon>
    </lineage>
</organism>
<keyword evidence="2" id="KW-1185">Reference proteome</keyword>
<proteinExistence type="predicted"/>
<dbReference type="EMBL" id="JARK01001425">
    <property type="protein sequence ID" value="EYC04274.1"/>
    <property type="molecule type" value="Genomic_DNA"/>
</dbReference>
<sequence length="85" mass="9785">MTVQTAPIQLKLGAHRLRWYGHMVRRPSPYSTRQVMGMDVTGKRLEGGPKKRWKDAIRKDMNVVESRTTTLRPCSLAQRTCDCAR</sequence>
<name>A0A016TMQ5_9BILA</name>
<dbReference type="Proteomes" id="UP000024635">
    <property type="component" value="Unassembled WGS sequence"/>
</dbReference>
<protein>
    <submittedName>
        <fullName evidence="1">Uncharacterized protein</fullName>
    </submittedName>
</protein>
<accession>A0A016TMQ5</accession>
<evidence type="ECO:0000313" key="1">
    <source>
        <dbReference type="EMBL" id="EYC04274.1"/>
    </source>
</evidence>
<dbReference type="OrthoDB" id="1303839at2759"/>
<evidence type="ECO:0000313" key="2">
    <source>
        <dbReference type="Proteomes" id="UP000024635"/>
    </source>
</evidence>
<gene>
    <name evidence="1" type="primary">Acey_s0089.g2321</name>
    <name evidence="1" type="ORF">Y032_0089g2321</name>
</gene>
<reference evidence="2" key="1">
    <citation type="journal article" date="2015" name="Nat. Genet.">
        <title>The genome and transcriptome of the zoonotic hookworm Ancylostoma ceylanicum identify infection-specific gene families.</title>
        <authorList>
            <person name="Schwarz E.M."/>
            <person name="Hu Y."/>
            <person name="Antoshechkin I."/>
            <person name="Miller M.M."/>
            <person name="Sternberg P.W."/>
            <person name="Aroian R.V."/>
        </authorList>
    </citation>
    <scope>NUCLEOTIDE SEQUENCE</scope>
    <source>
        <strain evidence="2">HY135</strain>
    </source>
</reference>
<comment type="caution">
    <text evidence="1">The sequence shown here is derived from an EMBL/GenBank/DDBJ whole genome shotgun (WGS) entry which is preliminary data.</text>
</comment>
<dbReference type="AlphaFoldDB" id="A0A016TMQ5"/>